<dbReference type="PANTHER" id="PTHR47739:SF1">
    <property type="entry name" value="TRNA1(VAL) (ADENINE(37)-N6)-METHYLTRANSFERASE"/>
    <property type="match status" value="1"/>
</dbReference>
<reference evidence="2" key="1">
    <citation type="submission" date="2020-10" db="EMBL/GenBank/DDBJ databases">
        <authorList>
            <person name="Gilroy R."/>
        </authorList>
    </citation>
    <scope>NUCLEOTIDE SEQUENCE</scope>
    <source>
        <strain evidence="2">ChiHjej10B9-9673</strain>
    </source>
</reference>
<dbReference type="GO" id="GO:0003676">
    <property type="term" value="F:nucleic acid binding"/>
    <property type="evidence" value="ECO:0007669"/>
    <property type="project" value="InterPro"/>
</dbReference>
<dbReference type="AlphaFoldDB" id="A0A9D1FEV6"/>
<evidence type="ECO:0000259" key="1">
    <source>
        <dbReference type="Pfam" id="PF05175"/>
    </source>
</evidence>
<sequence length="234" mass="24798">MTQLWPGGPLYDGEGAFPVTTDSVLLADFARVRSSDAVYEPCCGAGLISVLLHARAGGARFFAVELDSAAAAAAERNFAANGLAERVVCGDALDKAAQPPPESCTLAVCNPPYFAAGSGRAAPDETRARQRSEAALDFASLALSAARALRQGGRFAFVHRTERLASLFEALRAARLEPKRLRLVQHRPDSAPSLALCEAVKLAAPGLRAEPALILYDAGGAESAEFRRIYRMEV</sequence>
<dbReference type="PROSITE" id="PS00092">
    <property type="entry name" value="N6_MTASE"/>
    <property type="match status" value="1"/>
</dbReference>
<dbReference type="GO" id="GO:0032259">
    <property type="term" value="P:methylation"/>
    <property type="evidence" value="ECO:0007669"/>
    <property type="project" value="UniProtKB-KW"/>
</dbReference>
<keyword evidence="2" id="KW-0808">Transferase</keyword>
<dbReference type="GO" id="GO:0008757">
    <property type="term" value="F:S-adenosylmethionine-dependent methyltransferase activity"/>
    <property type="evidence" value="ECO:0007669"/>
    <property type="project" value="UniProtKB-ARBA"/>
</dbReference>
<gene>
    <name evidence="2" type="ORF">IAC18_08250</name>
</gene>
<dbReference type="GO" id="GO:0008170">
    <property type="term" value="F:N-methyltransferase activity"/>
    <property type="evidence" value="ECO:0007669"/>
    <property type="project" value="UniProtKB-ARBA"/>
</dbReference>
<organism evidence="2 3">
    <name type="scientific">Candidatus Scatomorpha merdipullorum</name>
    <dbReference type="NCBI Taxonomy" id="2840927"/>
    <lineage>
        <taxon>Bacteria</taxon>
        <taxon>Bacillati</taxon>
        <taxon>Bacillota</taxon>
        <taxon>Clostridia</taxon>
        <taxon>Eubacteriales</taxon>
        <taxon>Candidatus Scatomorpha</taxon>
    </lineage>
</organism>
<evidence type="ECO:0000313" key="3">
    <source>
        <dbReference type="Proteomes" id="UP000824001"/>
    </source>
</evidence>
<dbReference type="Pfam" id="PF05175">
    <property type="entry name" value="MTS"/>
    <property type="match status" value="1"/>
</dbReference>
<dbReference type="InterPro" id="IPR007848">
    <property type="entry name" value="Small_mtfrase_dom"/>
</dbReference>
<dbReference type="PANTHER" id="PTHR47739">
    <property type="entry name" value="TRNA1(VAL) (ADENINE(37)-N6)-METHYLTRANSFERASE"/>
    <property type="match status" value="1"/>
</dbReference>
<dbReference type="EMBL" id="DVJK01000235">
    <property type="protein sequence ID" value="HIS67543.1"/>
    <property type="molecule type" value="Genomic_DNA"/>
</dbReference>
<keyword evidence="2" id="KW-0489">Methyltransferase</keyword>
<dbReference type="CDD" id="cd02440">
    <property type="entry name" value="AdoMet_MTases"/>
    <property type="match status" value="1"/>
</dbReference>
<dbReference type="Proteomes" id="UP000824001">
    <property type="component" value="Unassembled WGS sequence"/>
</dbReference>
<dbReference type="Gene3D" id="3.40.50.150">
    <property type="entry name" value="Vaccinia Virus protein VP39"/>
    <property type="match status" value="1"/>
</dbReference>
<dbReference type="InterPro" id="IPR050210">
    <property type="entry name" value="tRNA_Adenine-N(6)_MTase"/>
</dbReference>
<comment type="caution">
    <text evidence="2">The sequence shown here is derived from an EMBL/GenBank/DDBJ whole genome shotgun (WGS) entry which is preliminary data.</text>
</comment>
<accession>A0A9D1FEV6</accession>
<protein>
    <submittedName>
        <fullName evidence="2">Methyltransferase</fullName>
    </submittedName>
</protein>
<name>A0A9D1FEV6_9FIRM</name>
<evidence type="ECO:0000313" key="2">
    <source>
        <dbReference type="EMBL" id="HIS67543.1"/>
    </source>
</evidence>
<reference evidence="2" key="2">
    <citation type="journal article" date="2021" name="PeerJ">
        <title>Extensive microbial diversity within the chicken gut microbiome revealed by metagenomics and culture.</title>
        <authorList>
            <person name="Gilroy R."/>
            <person name="Ravi A."/>
            <person name="Getino M."/>
            <person name="Pursley I."/>
            <person name="Horton D.L."/>
            <person name="Alikhan N.F."/>
            <person name="Baker D."/>
            <person name="Gharbi K."/>
            <person name="Hall N."/>
            <person name="Watson M."/>
            <person name="Adriaenssens E.M."/>
            <person name="Foster-Nyarko E."/>
            <person name="Jarju S."/>
            <person name="Secka A."/>
            <person name="Antonio M."/>
            <person name="Oren A."/>
            <person name="Chaudhuri R.R."/>
            <person name="La Ragione R."/>
            <person name="Hildebrand F."/>
            <person name="Pallen M.J."/>
        </authorList>
    </citation>
    <scope>NUCLEOTIDE SEQUENCE</scope>
    <source>
        <strain evidence="2">ChiHjej10B9-9673</strain>
    </source>
</reference>
<dbReference type="InterPro" id="IPR029063">
    <property type="entry name" value="SAM-dependent_MTases_sf"/>
</dbReference>
<dbReference type="InterPro" id="IPR002052">
    <property type="entry name" value="DNA_methylase_N6_adenine_CS"/>
</dbReference>
<feature type="domain" description="Methyltransferase small" evidence="1">
    <location>
        <begin position="30"/>
        <end position="117"/>
    </location>
</feature>
<proteinExistence type="predicted"/>
<dbReference type="SUPFAM" id="SSF53335">
    <property type="entry name" value="S-adenosyl-L-methionine-dependent methyltransferases"/>
    <property type="match status" value="1"/>
</dbReference>